<evidence type="ECO:0000256" key="1">
    <source>
        <dbReference type="ARBA" id="ARBA00008894"/>
    </source>
</evidence>
<dbReference type="Gene3D" id="3.40.50.300">
    <property type="entry name" value="P-loop containing nucleotide triphosphate hydrolases"/>
    <property type="match status" value="1"/>
</dbReference>
<dbReference type="InterPro" id="IPR032675">
    <property type="entry name" value="LRR_dom_sf"/>
</dbReference>
<dbReference type="Gene3D" id="1.10.10.10">
    <property type="entry name" value="Winged helix-like DNA-binding domain superfamily/Winged helix DNA-binding domain"/>
    <property type="match status" value="1"/>
</dbReference>
<reference evidence="12 13" key="1">
    <citation type="journal article" date="2019" name="Sci. Rep.">
        <title>A high-quality genome of Eragrostis curvula grass provides insights into Poaceae evolution and supports new strategies to enhance forage quality.</title>
        <authorList>
            <person name="Carballo J."/>
            <person name="Santos B.A.C.M."/>
            <person name="Zappacosta D."/>
            <person name="Garbus I."/>
            <person name="Selva J.P."/>
            <person name="Gallo C.A."/>
            <person name="Diaz A."/>
            <person name="Albertini E."/>
            <person name="Caccamo M."/>
            <person name="Echenique V."/>
        </authorList>
    </citation>
    <scope>NUCLEOTIDE SEQUENCE [LARGE SCALE GENOMIC DNA]</scope>
    <source>
        <strain evidence="13">cv. Victoria</strain>
        <tissue evidence="12">Leaf</tissue>
    </source>
</reference>
<dbReference type="Pfam" id="PF23559">
    <property type="entry name" value="WHD_DRP"/>
    <property type="match status" value="1"/>
</dbReference>
<feature type="domain" description="Disease resistance protein winged helix" evidence="10">
    <location>
        <begin position="577"/>
        <end position="647"/>
    </location>
</feature>
<dbReference type="GO" id="GO:0005524">
    <property type="term" value="F:ATP binding"/>
    <property type="evidence" value="ECO:0007669"/>
    <property type="project" value="UniProtKB-KW"/>
</dbReference>
<dbReference type="InterPro" id="IPR058922">
    <property type="entry name" value="WHD_DRP"/>
</dbReference>
<dbReference type="Pfam" id="PF00931">
    <property type="entry name" value="NB-ARC"/>
    <property type="match status" value="1"/>
</dbReference>
<dbReference type="FunFam" id="1.10.10.10:FF:000322">
    <property type="entry name" value="Probable disease resistance protein At1g63360"/>
    <property type="match status" value="1"/>
</dbReference>
<dbReference type="InterPro" id="IPR027417">
    <property type="entry name" value="P-loop_NTPase"/>
</dbReference>
<dbReference type="SUPFAM" id="SSF52540">
    <property type="entry name" value="P-loop containing nucleoside triphosphate hydrolases"/>
    <property type="match status" value="1"/>
</dbReference>
<dbReference type="PRINTS" id="PR00364">
    <property type="entry name" value="DISEASERSIST"/>
</dbReference>
<evidence type="ECO:0000256" key="7">
    <source>
        <dbReference type="SAM" id="MobiDB-lite"/>
    </source>
</evidence>
<dbReference type="InterPro" id="IPR056789">
    <property type="entry name" value="LRR_R13L1-DRL21"/>
</dbReference>
<keyword evidence="3" id="KW-0677">Repeat</keyword>
<name>A0A5J9WPI4_9POAL</name>
<dbReference type="EMBL" id="RWGY01000002">
    <property type="protein sequence ID" value="TVU50672.1"/>
    <property type="molecule type" value="Genomic_DNA"/>
</dbReference>
<feature type="domain" description="R13L1/DRL21-like LRR repeat region" evidence="11">
    <location>
        <begin position="818"/>
        <end position="944"/>
    </location>
</feature>
<sequence>MSNRPLPATRSRQFRTTATCFHGHGVDPEHASGGASGEGGANMAGAPARVQRLRLSLAHKGEMPSGLWLMPTTRSTKSALGTVRASRSTRLALAFCNRPQKIRFAYTAYREAGLGLKMAQTKSADLRSRKLGEETITVSMVAAVVAAVLSATLNVVANKLAPLVIKQYSSVVGVTKDLEELKDLVKEVNCLLVGVGYEAVGNDPPLDWLRKLKDIAYTVDDVVDEFQLKAEEHDASLAAGGGIIFNMLIKPKSFIFQCKAARKVKKIKKEFAAIVKKRTDVSAIVNSLPPGQPVRLTTDTVVGPSLPIVNEALVLGRDKEKKKIMFKLVEDCDQQEIKVVSIIGLGGSGKTTLAKLVFNDDKIIEKHFEVRLWVHVSQEFDVQNKLVKKLFEAISNENSESHSIQHMIKKISNKLTKNRFLLVLDDVWTENRFHWETFMEYVKDGAPGSKILLTTRNRNVAEAVECTTTNLFNLPFLSNTYSWQVFQQSFGIAVKDLDPEFLEVGKDIVNKCGGVPLAIKVLAGVLRVKKRIEQWHAVRENNLLYAEDKERQVSACLSLSYYSLPSYLKPCFTICSLFPKGHLIHKEQLIDQWIAHDMISLEVDVNYLENTGDDYFNYLVQMGFLQDVDEKNDGRVKCRMHDLVHDLSRSILGDEISLAVPIERANLTKVHRYFSLMEQTRHPPPKNTFEKARSMYVVQGYDFIFGKALENAKHLRSVTVQSVPTQSSLRAILQIKNLRYLNVSGLKCKRFPVVISDIWGLEALHVSSSHLVELPESIGKLHKLRVVHLSYCSDLERELEEACCSEPTRMWLIRSYANRIGGKLIIHGIPCGMDPNDGQACLKEKTNLQCLKLFWRKNIAANIENEVAVLDGLEPPSGIRSLKVSGYAGSTYAQWMLQQVSTGAAQCPRFPWLRRLELSDSPNLKHLRGLVELPRLEKLVLSQMPALESISGGPFPALVDLVMREMYSLGVVWVVSGNLADDVQGGGSRQVWALVSGQQARSGIHVAPYRSGCEWKLLQHLMALEPLEIDECSGLIELP</sequence>
<proteinExistence type="inferred from homology"/>
<evidence type="ECO:0000259" key="11">
    <source>
        <dbReference type="Pfam" id="PF25019"/>
    </source>
</evidence>
<dbReference type="InterPro" id="IPR002182">
    <property type="entry name" value="NB-ARC"/>
</dbReference>
<comment type="caution">
    <text evidence="12">The sequence shown here is derived from an EMBL/GenBank/DDBJ whole genome shotgun (WGS) entry which is preliminary data.</text>
</comment>
<dbReference type="Gramene" id="TVU50672">
    <property type="protein sequence ID" value="TVU50672"/>
    <property type="gene ID" value="EJB05_02051"/>
</dbReference>
<evidence type="ECO:0000259" key="10">
    <source>
        <dbReference type="Pfam" id="PF23559"/>
    </source>
</evidence>
<protein>
    <recommendedName>
        <fullName evidence="14">NB-ARC domain-containing protein</fullName>
    </recommendedName>
</protein>
<organism evidence="12 13">
    <name type="scientific">Eragrostis curvula</name>
    <name type="common">weeping love grass</name>
    <dbReference type="NCBI Taxonomy" id="38414"/>
    <lineage>
        <taxon>Eukaryota</taxon>
        <taxon>Viridiplantae</taxon>
        <taxon>Streptophyta</taxon>
        <taxon>Embryophyta</taxon>
        <taxon>Tracheophyta</taxon>
        <taxon>Spermatophyta</taxon>
        <taxon>Magnoliopsida</taxon>
        <taxon>Liliopsida</taxon>
        <taxon>Poales</taxon>
        <taxon>Poaceae</taxon>
        <taxon>PACMAD clade</taxon>
        <taxon>Chloridoideae</taxon>
        <taxon>Eragrostideae</taxon>
        <taxon>Eragrostidinae</taxon>
        <taxon>Eragrostis</taxon>
    </lineage>
</organism>
<dbReference type="SUPFAM" id="SSF52058">
    <property type="entry name" value="L domain-like"/>
    <property type="match status" value="1"/>
</dbReference>
<evidence type="ECO:0000256" key="5">
    <source>
        <dbReference type="ARBA" id="ARBA00022821"/>
    </source>
</evidence>
<dbReference type="PANTHER" id="PTHR36766">
    <property type="entry name" value="PLANT BROAD-SPECTRUM MILDEW RESISTANCE PROTEIN RPW8"/>
    <property type="match status" value="1"/>
</dbReference>
<evidence type="ECO:0000313" key="12">
    <source>
        <dbReference type="EMBL" id="TVU50672.1"/>
    </source>
</evidence>
<dbReference type="FunFam" id="3.40.50.300:FF:001091">
    <property type="entry name" value="Probable disease resistance protein At1g61300"/>
    <property type="match status" value="1"/>
</dbReference>
<evidence type="ECO:0000259" key="8">
    <source>
        <dbReference type="Pfam" id="PF00931"/>
    </source>
</evidence>
<keyword evidence="2" id="KW-0433">Leucine-rich repeat</keyword>
<dbReference type="AlphaFoldDB" id="A0A5J9WPI4"/>
<gene>
    <name evidence="12" type="ORF">EJB05_02051</name>
</gene>
<keyword evidence="13" id="KW-1185">Reference proteome</keyword>
<dbReference type="Gene3D" id="1.10.8.430">
    <property type="entry name" value="Helical domain of apoptotic protease-activating factors"/>
    <property type="match status" value="1"/>
</dbReference>
<keyword evidence="6" id="KW-0067">ATP-binding</keyword>
<dbReference type="GO" id="GO:0042742">
    <property type="term" value="P:defense response to bacterium"/>
    <property type="evidence" value="ECO:0007669"/>
    <property type="project" value="UniProtKB-ARBA"/>
</dbReference>
<feature type="domain" description="Disease resistance N-terminal" evidence="9">
    <location>
        <begin position="153"/>
        <end position="235"/>
    </location>
</feature>
<dbReference type="InterPro" id="IPR041118">
    <property type="entry name" value="Rx_N"/>
</dbReference>
<dbReference type="PANTHER" id="PTHR36766:SF56">
    <property type="match status" value="1"/>
</dbReference>
<evidence type="ECO:0000256" key="6">
    <source>
        <dbReference type="ARBA" id="ARBA00022840"/>
    </source>
</evidence>
<dbReference type="InterPro" id="IPR036388">
    <property type="entry name" value="WH-like_DNA-bd_sf"/>
</dbReference>
<keyword evidence="5" id="KW-0611">Plant defense</keyword>
<dbReference type="Gene3D" id="1.20.5.4130">
    <property type="match status" value="1"/>
</dbReference>
<feature type="region of interest" description="Disordered" evidence="7">
    <location>
        <begin position="22"/>
        <end position="44"/>
    </location>
</feature>
<dbReference type="Gene3D" id="3.80.10.10">
    <property type="entry name" value="Ribonuclease Inhibitor"/>
    <property type="match status" value="1"/>
</dbReference>
<dbReference type="GO" id="GO:0009626">
    <property type="term" value="P:plant-type hypersensitive response"/>
    <property type="evidence" value="ECO:0007669"/>
    <property type="project" value="UniProtKB-ARBA"/>
</dbReference>
<evidence type="ECO:0000256" key="3">
    <source>
        <dbReference type="ARBA" id="ARBA00022737"/>
    </source>
</evidence>
<comment type="similarity">
    <text evidence="1">Belongs to the disease resistance NB-LRR family.</text>
</comment>
<dbReference type="Pfam" id="PF25019">
    <property type="entry name" value="LRR_R13L1-DRL21"/>
    <property type="match status" value="1"/>
</dbReference>
<feature type="domain" description="NB-ARC" evidence="8">
    <location>
        <begin position="318"/>
        <end position="488"/>
    </location>
</feature>
<dbReference type="Pfam" id="PF18052">
    <property type="entry name" value="Rx_N"/>
    <property type="match status" value="1"/>
</dbReference>
<dbReference type="GO" id="GO:0043531">
    <property type="term" value="F:ADP binding"/>
    <property type="evidence" value="ECO:0007669"/>
    <property type="project" value="InterPro"/>
</dbReference>
<dbReference type="InterPro" id="IPR042197">
    <property type="entry name" value="Apaf_helical"/>
</dbReference>
<evidence type="ECO:0000259" key="9">
    <source>
        <dbReference type="Pfam" id="PF18052"/>
    </source>
</evidence>
<evidence type="ECO:0000256" key="4">
    <source>
        <dbReference type="ARBA" id="ARBA00022741"/>
    </source>
</evidence>
<evidence type="ECO:0008006" key="14">
    <source>
        <dbReference type="Google" id="ProtNLM"/>
    </source>
</evidence>
<dbReference type="OrthoDB" id="1658288at2759"/>
<evidence type="ECO:0000256" key="2">
    <source>
        <dbReference type="ARBA" id="ARBA00022614"/>
    </source>
</evidence>
<dbReference type="Proteomes" id="UP000324897">
    <property type="component" value="Chromosome 6"/>
</dbReference>
<accession>A0A5J9WPI4</accession>
<keyword evidence="4" id="KW-0547">Nucleotide-binding</keyword>
<evidence type="ECO:0000313" key="13">
    <source>
        <dbReference type="Proteomes" id="UP000324897"/>
    </source>
</evidence>
<dbReference type="GO" id="GO:0002758">
    <property type="term" value="P:innate immune response-activating signaling pathway"/>
    <property type="evidence" value="ECO:0007669"/>
    <property type="project" value="UniProtKB-ARBA"/>
</dbReference>